<dbReference type="EMBL" id="WHUF01000001">
    <property type="protein sequence ID" value="MQA18607.1"/>
    <property type="molecule type" value="Genomic_DNA"/>
</dbReference>
<feature type="signal peptide" evidence="1">
    <location>
        <begin position="1"/>
        <end position="21"/>
    </location>
</feature>
<sequence>MKLKSFLIGTVLAATSMTTYAAVGDSQSVGVTLYGTPATGYSTNFGLTHLVVGSFTDVFTFSPSVGPSLLNAWVQTMNLGGNHDIDFGSADLNGHALTFTPTGGIEAGWLDPTWVSGPLVLTVNGISNSVTASYSGTLNIDPVPEPETYLMMLGGLGILSYIGRRRKQS</sequence>
<evidence type="ECO:0000256" key="1">
    <source>
        <dbReference type="SAM" id="SignalP"/>
    </source>
</evidence>
<gene>
    <name evidence="3" type="ORF">GEV01_03650</name>
</gene>
<dbReference type="AlphaFoldDB" id="A0A843SD43"/>
<dbReference type="Pfam" id="PF07589">
    <property type="entry name" value="PEP-CTERM"/>
    <property type="match status" value="1"/>
</dbReference>
<dbReference type="NCBIfam" id="TIGR02595">
    <property type="entry name" value="PEP_CTERM"/>
    <property type="match status" value="1"/>
</dbReference>
<evidence type="ECO:0000313" key="4">
    <source>
        <dbReference type="Proteomes" id="UP000444318"/>
    </source>
</evidence>
<comment type="caution">
    <text evidence="3">The sequence shown here is derived from an EMBL/GenBank/DDBJ whole genome shotgun (WGS) entry which is preliminary data.</text>
</comment>
<reference evidence="3 4" key="1">
    <citation type="submission" date="2019-10" db="EMBL/GenBank/DDBJ databases">
        <title>Two novel species isolated from a subtropical stream in China.</title>
        <authorList>
            <person name="Lu H."/>
        </authorList>
    </citation>
    <scope>NUCLEOTIDE SEQUENCE [LARGE SCALE GENOMIC DNA]</scope>
    <source>
        <strain evidence="3 4">FT103W</strain>
    </source>
</reference>
<protein>
    <submittedName>
        <fullName evidence="3">PEP-CTERM sorting domain-containing protein</fullName>
    </submittedName>
</protein>
<feature type="chain" id="PRO_5032690759" evidence="1">
    <location>
        <begin position="22"/>
        <end position="169"/>
    </location>
</feature>
<keyword evidence="1" id="KW-0732">Signal</keyword>
<name>A0A843SD43_9BURK</name>
<evidence type="ECO:0000313" key="3">
    <source>
        <dbReference type="EMBL" id="MQA18607.1"/>
    </source>
</evidence>
<dbReference type="Proteomes" id="UP000444318">
    <property type="component" value="Unassembled WGS sequence"/>
</dbReference>
<dbReference type="InterPro" id="IPR013424">
    <property type="entry name" value="Ice-binding_C"/>
</dbReference>
<feature type="domain" description="Ice-binding protein C-terminal" evidence="2">
    <location>
        <begin position="142"/>
        <end position="167"/>
    </location>
</feature>
<dbReference type="NCBIfam" id="NF038126">
    <property type="entry name" value="PEP_CTERM_FxDxF"/>
    <property type="match status" value="1"/>
</dbReference>
<organism evidence="3 4">
    <name type="scientific">Rugamonas rivuli</name>
    <dbReference type="NCBI Taxonomy" id="2743358"/>
    <lineage>
        <taxon>Bacteria</taxon>
        <taxon>Pseudomonadati</taxon>
        <taxon>Pseudomonadota</taxon>
        <taxon>Betaproteobacteria</taxon>
        <taxon>Burkholderiales</taxon>
        <taxon>Oxalobacteraceae</taxon>
        <taxon>Telluria group</taxon>
        <taxon>Rugamonas</taxon>
    </lineage>
</organism>
<keyword evidence="4" id="KW-1185">Reference proteome</keyword>
<accession>A0A843SD43</accession>
<dbReference type="RefSeq" id="WP_152801772.1">
    <property type="nucleotide sequence ID" value="NZ_WHUF01000001.1"/>
</dbReference>
<evidence type="ECO:0000259" key="2">
    <source>
        <dbReference type="Pfam" id="PF07589"/>
    </source>
</evidence>
<proteinExistence type="predicted"/>